<dbReference type="RefSeq" id="WP_349928918.1">
    <property type="nucleotide sequence ID" value="NZ_CP157981.1"/>
</dbReference>
<accession>A0AAU7SYV0</accession>
<sequence length="58" mass="6513">MRTMYQCVPEPLNRGAAFKYSISLQSNDGSEKTQQTDTPVQAIFKIKGVGVRGELFLY</sequence>
<organism evidence="1">
    <name type="scientific">Acinetobacter sp. A1-4-2</name>
    <dbReference type="NCBI Taxonomy" id="3156489"/>
    <lineage>
        <taxon>Bacteria</taxon>
        <taxon>Pseudomonadati</taxon>
        <taxon>Pseudomonadota</taxon>
        <taxon>Gammaproteobacteria</taxon>
        <taxon>Moraxellales</taxon>
        <taxon>Moraxellaceae</taxon>
        <taxon>Acinetobacter</taxon>
    </lineage>
</organism>
<protein>
    <submittedName>
        <fullName evidence="1">Uncharacterized protein</fullName>
    </submittedName>
</protein>
<proteinExistence type="predicted"/>
<dbReference type="AlphaFoldDB" id="A0AAU7SYV0"/>
<reference evidence="1" key="1">
    <citation type="submission" date="2024-06" db="EMBL/GenBank/DDBJ databases">
        <authorList>
            <person name="Song Z."/>
        </authorList>
    </citation>
    <scope>NUCLEOTIDE SEQUENCE</scope>
    <source>
        <strain evidence="1">A1-4-2</strain>
    </source>
</reference>
<gene>
    <name evidence="1" type="ORF">ABJ384_03700</name>
</gene>
<dbReference type="EMBL" id="CP157981">
    <property type="protein sequence ID" value="XBU16300.1"/>
    <property type="molecule type" value="Genomic_DNA"/>
</dbReference>
<evidence type="ECO:0000313" key="1">
    <source>
        <dbReference type="EMBL" id="XBU16300.1"/>
    </source>
</evidence>
<name>A0AAU7SYV0_9GAMM</name>